<accession>A0A060SJW8</accession>
<gene>
    <name evidence="2" type="ORF">BN946_scf184847.g8</name>
</gene>
<keyword evidence="3" id="KW-1185">Reference proteome</keyword>
<evidence type="ECO:0000313" key="3">
    <source>
        <dbReference type="Proteomes" id="UP000029665"/>
    </source>
</evidence>
<name>A0A060SJW8_PYCCI</name>
<dbReference type="OrthoDB" id="3265188at2759"/>
<dbReference type="HOGENOM" id="CLU_809283_0_0_1"/>
<feature type="domain" description="Fungal-type protein kinase" evidence="1">
    <location>
        <begin position="15"/>
        <end position="179"/>
    </location>
</feature>
<protein>
    <recommendedName>
        <fullName evidence="1">Fungal-type protein kinase domain-containing protein</fullName>
    </recommendedName>
</protein>
<dbReference type="EMBL" id="CCBP010000208">
    <property type="protein sequence ID" value="CDO74700.1"/>
    <property type="molecule type" value="Genomic_DNA"/>
</dbReference>
<evidence type="ECO:0000313" key="2">
    <source>
        <dbReference type="EMBL" id="CDO74700.1"/>
    </source>
</evidence>
<proteinExistence type="predicted"/>
<comment type="caution">
    <text evidence="2">The sequence shown here is derived from an EMBL/GenBank/DDBJ whole genome shotgun (WGS) entry which is preliminary data.</text>
</comment>
<dbReference type="AlphaFoldDB" id="A0A060SJW8"/>
<reference evidence="2" key="1">
    <citation type="submission" date="2014-01" db="EMBL/GenBank/DDBJ databases">
        <title>The genome of the white-rot fungus Pycnoporus cinnabarinus: a basidiomycete model with a versatile arsenal for lignocellulosic biomass breakdown.</title>
        <authorList>
            <person name="Levasseur A."/>
            <person name="Lomascolo A."/>
            <person name="Ruiz-Duenas F.J."/>
            <person name="Uzan E."/>
            <person name="Piumi F."/>
            <person name="Kues U."/>
            <person name="Ram A.F.J."/>
            <person name="Murat C."/>
            <person name="Haon M."/>
            <person name="Benoit I."/>
            <person name="Arfi Y."/>
            <person name="Chevret D."/>
            <person name="Drula E."/>
            <person name="Kwon M.J."/>
            <person name="Gouret P."/>
            <person name="Lesage-Meessen L."/>
            <person name="Lombard V."/>
            <person name="Mariette J."/>
            <person name="Noirot C."/>
            <person name="Park J."/>
            <person name="Patyshakuliyeva A."/>
            <person name="Wieneger R.A.B."/>
            <person name="Wosten H.A.B."/>
            <person name="Martin F."/>
            <person name="Coutinho P.M."/>
            <person name="de Vries R."/>
            <person name="Martinez A.T."/>
            <person name="Klopp C."/>
            <person name="Pontarotti P."/>
            <person name="Henrissat B."/>
            <person name="Record E."/>
        </authorList>
    </citation>
    <scope>NUCLEOTIDE SEQUENCE [LARGE SCALE GENOMIC DNA]</scope>
    <source>
        <strain evidence="2">BRFM137</strain>
    </source>
</reference>
<organism evidence="2 3">
    <name type="scientific">Pycnoporus cinnabarinus</name>
    <name type="common">Cinnabar-red polypore</name>
    <name type="synonym">Trametes cinnabarina</name>
    <dbReference type="NCBI Taxonomy" id="5643"/>
    <lineage>
        <taxon>Eukaryota</taxon>
        <taxon>Fungi</taxon>
        <taxon>Dikarya</taxon>
        <taxon>Basidiomycota</taxon>
        <taxon>Agaricomycotina</taxon>
        <taxon>Agaricomycetes</taxon>
        <taxon>Polyporales</taxon>
        <taxon>Polyporaceae</taxon>
        <taxon>Trametes</taxon>
    </lineage>
</organism>
<evidence type="ECO:0000259" key="1">
    <source>
        <dbReference type="Pfam" id="PF17667"/>
    </source>
</evidence>
<dbReference type="Pfam" id="PF17667">
    <property type="entry name" value="Pkinase_fungal"/>
    <property type="match status" value="1"/>
</dbReference>
<dbReference type="STRING" id="5643.A0A060SJW8"/>
<dbReference type="InterPro" id="IPR040976">
    <property type="entry name" value="Pkinase_fungal"/>
</dbReference>
<dbReference type="Proteomes" id="UP000029665">
    <property type="component" value="Unassembled WGS sequence"/>
</dbReference>
<sequence>MRSYGFHISCAAEDFARQHCQSLFTVSVAGSLARLYRWDRSGCIVTEAFDLHENPDAFAEFLWGFSQVSEAGRGHDITVRMGSLEEEVIFRIAIRYSLRSQLEVSEEELDQAIVAHYHPNHVTVIRVDVDNPGPPTTRSRFFLVSRPVVFPRSLDGRGTRGYWAVDTATKPMRDALAKDSRIHKDLCVCDVVLVKEPGNRVRRDYLIGWDASDRVNEKDESLQTGRVAKGRHTFNDDMEALIYVIFYCASLYLPHGLDMVQLTDRHRDFFDNCERVSGVLRGGPGKLANVLGRDWTGTVGFQSAACVEWLATVSDFRYPAGVATHEHEPEPDNRSVLKLTFGD</sequence>